<name>A0A4S8M5H9_DENBC</name>
<gene>
    <name evidence="2" type="ORF">K435DRAFT_857767</name>
</gene>
<organism evidence="2 3">
    <name type="scientific">Dendrothele bispora (strain CBS 962.96)</name>
    <dbReference type="NCBI Taxonomy" id="1314807"/>
    <lineage>
        <taxon>Eukaryota</taxon>
        <taxon>Fungi</taxon>
        <taxon>Dikarya</taxon>
        <taxon>Basidiomycota</taxon>
        <taxon>Agaricomycotina</taxon>
        <taxon>Agaricomycetes</taxon>
        <taxon>Agaricomycetidae</taxon>
        <taxon>Agaricales</taxon>
        <taxon>Agaricales incertae sedis</taxon>
        <taxon>Dendrothele</taxon>
    </lineage>
</organism>
<dbReference type="OrthoDB" id="3357408at2759"/>
<feature type="transmembrane region" description="Helical" evidence="1">
    <location>
        <begin position="46"/>
        <end position="66"/>
    </location>
</feature>
<proteinExistence type="predicted"/>
<protein>
    <submittedName>
        <fullName evidence="2">Uncharacterized protein</fullName>
    </submittedName>
</protein>
<keyword evidence="1" id="KW-0472">Membrane</keyword>
<evidence type="ECO:0000256" key="1">
    <source>
        <dbReference type="SAM" id="Phobius"/>
    </source>
</evidence>
<keyword evidence="1" id="KW-0812">Transmembrane</keyword>
<dbReference type="AlphaFoldDB" id="A0A4S8M5H9"/>
<dbReference type="EMBL" id="ML179159">
    <property type="protein sequence ID" value="THU97251.1"/>
    <property type="molecule type" value="Genomic_DNA"/>
</dbReference>
<evidence type="ECO:0000313" key="3">
    <source>
        <dbReference type="Proteomes" id="UP000297245"/>
    </source>
</evidence>
<feature type="transmembrane region" description="Helical" evidence="1">
    <location>
        <begin position="119"/>
        <end position="135"/>
    </location>
</feature>
<feature type="transmembrane region" description="Helical" evidence="1">
    <location>
        <begin position="78"/>
        <end position="99"/>
    </location>
</feature>
<dbReference type="Proteomes" id="UP000297245">
    <property type="component" value="Unassembled WGS sequence"/>
</dbReference>
<keyword evidence="3" id="KW-1185">Reference proteome</keyword>
<reference evidence="2 3" key="1">
    <citation type="journal article" date="2019" name="Nat. Ecol. Evol.">
        <title>Megaphylogeny resolves global patterns of mushroom evolution.</title>
        <authorList>
            <person name="Varga T."/>
            <person name="Krizsan K."/>
            <person name="Foldi C."/>
            <person name="Dima B."/>
            <person name="Sanchez-Garcia M."/>
            <person name="Sanchez-Ramirez S."/>
            <person name="Szollosi G.J."/>
            <person name="Szarkandi J.G."/>
            <person name="Papp V."/>
            <person name="Albert L."/>
            <person name="Andreopoulos W."/>
            <person name="Angelini C."/>
            <person name="Antonin V."/>
            <person name="Barry K.W."/>
            <person name="Bougher N.L."/>
            <person name="Buchanan P."/>
            <person name="Buyck B."/>
            <person name="Bense V."/>
            <person name="Catcheside P."/>
            <person name="Chovatia M."/>
            <person name="Cooper J."/>
            <person name="Damon W."/>
            <person name="Desjardin D."/>
            <person name="Finy P."/>
            <person name="Geml J."/>
            <person name="Haridas S."/>
            <person name="Hughes K."/>
            <person name="Justo A."/>
            <person name="Karasinski D."/>
            <person name="Kautmanova I."/>
            <person name="Kiss B."/>
            <person name="Kocsube S."/>
            <person name="Kotiranta H."/>
            <person name="LaButti K.M."/>
            <person name="Lechner B.E."/>
            <person name="Liimatainen K."/>
            <person name="Lipzen A."/>
            <person name="Lukacs Z."/>
            <person name="Mihaltcheva S."/>
            <person name="Morgado L.N."/>
            <person name="Niskanen T."/>
            <person name="Noordeloos M.E."/>
            <person name="Ohm R.A."/>
            <person name="Ortiz-Santana B."/>
            <person name="Ovrebo C."/>
            <person name="Racz N."/>
            <person name="Riley R."/>
            <person name="Savchenko A."/>
            <person name="Shiryaev A."/>
            <person name="Soop K."/>
            <person name="Spirin V."/>
            <person name="Szebenyi C."/>
            <person name="Tomsovsky M."/>
            <person name="Tulloss R.E."/>
            <person name="Uehling J."/>
            <person name="Grigoriev I.V."/>
            <person name="Vagvolgyi C."/>
            <person name="Papp T."/>
            <person name="Martin F.M."/>
            <person name="Miettinen O."/>
            <person name="Hibbett D.S."/>
            <person name="Nagy L.G."/>
        </authorList>
    </citation>
    <scope>NUCLEOTIDE SEQUENCE [LARGE SCALE GENOMIC DNA]</scope>
    <source>
        <strain evidence="2 3">CBS 962.96</strain>
    </source>
</reference>
<sequence length="148" mass="16734">MVILFVTTTLIAILHSAQIVHIVHLNNVDASAVQFHNQDTLEQNLGAAVFALCLLVNLFSDLIIIYRMYLIWDKKKKMVIPPLIISFANHVFGACAVFITVPKLGDLETTKMKNKLEIVFFLVNLLLNLTVTFLNDMERNKECPKHVG</sequence>
<accession>A0A4S8M5H9</accession>
<evidence type="ECO:0000313" key="2">
    <source>
        <dbReference type="EMBL" id="THU97251.1"/>
    </source>
</evidence>
<keyword evidence="1" id="KW-1133">Transmembrane helix</keyword>